<dbReference type="EMBL" id="LKPO01000026">
    <property type="protein sequence ID" value="OLF87915.1"/>
    <property type="molecule type" value="Genomic_DNA"/>
</dbReference>
<organism evidence="2 3">
    <name type="scientific">Bacillus paralicheniformis</name>
    <dbReference type="NCBI Taxonomy" id="1648923"/>
    <lineage>
        <taxon>Bacteria</taxon>
        <taxon>Bacillati</taxon>
        <taxon>Bacillota</taxon>
        <taxon>Bacilli</taxon>
        <taxon>Bacillales</taxon>
        <taxon>Bacillaceae</taxon>
        <taxon>Bacillus</taxon>
    </lineage>
</organism>
<name>A0A7Z1B2M4_9BACI</name>
<accession>A0A7Z1B2M4</accession>
<proteinExistence type="predicted"/>
<sequence>MEKGRGANEKNLFLMLFSIMMACSFHIQPADAAVTKDEKKTTMTMTEDQVGFFMADSTNVNYYPTWLYYKFTIFNAEGCTLKIKLQRITLTGHAITLSEKEFTGNHLHLSAADKVSGTPHRNHFLDITKVSGCGDVGITGFYGFEHEMPDYSS</sequence>
<evidence type="ECO:0000313" key="2">
    <source>
        <dbReference type="EMBL" id="OLF87915.1"/>
    </source>
</evidence>
<dbReference type="Proteomes" id="UP000185604">
    <property type="component" value="Unassembled WGS sequence"/>
</dbReference>
<dbReference type="PROSITE" id="PS51257">
    <property type="entry name" value="PROKAR_LIPOPROTEIN"/>
    <property type="match status" value="1"/>
</dbReference>
<comment type="caution">
    <text evidence="2">The sequence shown here is derived from an EMBL/GenBank/DDBJ whole genome shotgun (WGS) entry which is preliminary data.</text>
</comment>
<gene>
    <name evidence="2" type="ORF">B4121_4367</name>
</gene>
<evidence type="ECO:0008006" key="4">
    <source>
        <dbReference type="Google" id="ProtNLM"/>
    </source>
</evidence>
<evidence type="ECO:0000256" key="1">
    <source>
        <dbReference type="SAM" id="SignalP"/>
    </source>
</evidence>
<dbReference type="AlphaFoldDB" id="A0A7Z1B2M4"/>
<reference evidence="2 3" key="1">
    <citation type="journal article" date="2016" name="Front. Microbiol.">
        <title>High-Level Heat Resistance of Spores of Bacillus amyloliquefaciens and Bacillus licheniformis Results from the Presence of a spoVA Operon in a Tn1546 Transposon.</title>
        <authorList>
            <person name="Berendsen E.M."/>
            <person name="Koning R.A."/>
            <person name="Boekhorst J."/>
            <person name="de Jong A."/>
            <person name="Kuipers O.P."/>
            <person name="Wells-Bennik M.H."/>
        </authorList>
    </citation>
    <scope>NUCLEOTIDE SEQUENCE [LARGE SCALE GENOMIC DNA]</scope>
    <source>
        <strain evidence="2 3">B4121</strain>
    </source>
</reference>
<protein>
    <recommendedName>
        <fullName evidence="4">YoaW</fullName>
    </recommendedName>
</protein>
<feature type="chain" id="PRO_5031140712" description="YoaW" evidence="1">
    <location>
        <begin position="33"/>
        <end position="153"/>
    </location>
</feature>
<feature type="signal peptide" evidence="1">
    <location>
        <begin position="1"/>
        <end position="32"/>
    </location>
</feature>
<keyword evidence="1" id="KW-0732">Signal</keyword>
<evidence type="ECO:0000313" key="3">
    <source>
        <dbReference type="Proteomes" id="UP000185604"/>
    </source>
</evidence>